<proteinExistence type="predicted"/>
<keyword evidence="2" id="KW-1185">Reference proteome</keyword>
<dbReference type="RefSeq" id="WP_092516950.1">
    <property type="nucleotide sequence ID" value="NZ_CAWRAH010000084.1"/>
</dbReference>
<protein>
    <submittedName>
        <fullName evidence="1">Uncharacterized protein</fullName>
    </submittedName>
</protein>
<dbReference type="Proteomes" id="UP000199011">
    <property type="component" value="Unassembled WGS sequence"/>
</dbReference>
<dbReference type="OrthoDB" id="10001651at2"/>
<organism evidence="1 2">
    <name type="scientific">Xenorhabdus japonica</name>
    <dbReference type="NCBI Taxonomy" id="53341"/>
    <lineage>
        <taxon>Bacteria</taxon>
        <taxon>Pseudomonadati</taxon>
        <taxon>Pseudomonadota</taxon>
        <taxon>Gammaproteobacteria</taxon>
        <taxon>Enterobacterales</taxon>
        <taxon>Morganellaceae</taxon>
        <taxon>Xenorhabdus</taxon>
    </lineage>
</organism>
<dbReference type="EMBL" id="FOVO01000001">
    <property type="protein sequence ID" value="SFN35769.1"/>
    <property type="molecule type" value="Genomic_DNA"/>
</dbReference>
<sequence length="173" mass="19968">MLLLDESTIHALFRNQNGDDWIGGVHMVSKFYEYVPFTLHGKKYIVSLRFPNYLNDIGFYEDMLLKAVDGGYFIPKRDHRIISLLSIDDNYSLSPMKEIPYADINSLLKILFNAILSYNNSNSYVNQYFFESVSNLGNLLQEQIPLMIPKGNSVMFHDEISPPLYGFTIVRPI</sequence>
<evidence type="ECO:0000313" key="1">
    <source>
        <dbReference type="EMBL" id="SFN35769.1"/>
    </source>
</evidence>
<evidence type="ECO:0000313" key="2">
    <source>
        <dbReference type="Proteomes" id="UP000199011"/>
    </source>
</evidence>
<gene>
    <name evidence="1" type="ORF">SAMN05421579_101169</name>
</gene>
<name>A0A1I4YDV7_9GAMM</name>
<reference evidence="2" key="1">
    <citation type="submission" date="2016-10" db="EMBL/GenBank/DDBJ databases">
        <authorList>
            <person name="Varghese N."/>
            <person name="Submissions S."/>
        </authorList>
    </citation>
    <scope>NUCLEOTIDE SEQUENCE [LARGE SCALE GENOMIC DNA]</scope>
    <source>
        <strain evidence="2">DSM 16522</strain>
    </source>
</reference>
<accession>A0A1I4YDV7</accession>
<dbReference type="AlphaFoldDB" id="A0A1I4YDV7"/>
<dbReference type="STRING" id="53341.SAMN05421579_101169"/>